<sequence length="292" mass="32665">MEARIESVQVRPHVWRLADIAGNRCYLIVGDERAALVDTMEGVGDLRAEVERITSLPVTVLLTHHHHDHVGGAYSFERVGISAVDDGFWETEEDAEARIREQLRERFELPEGTFFSTAEGKRPRTWHVAEGYELDLGGETVRAVALPGHTRGSMGYVVEGERVLLSGDAVTPCMTLFYDDSTSVDEWVQTLGKMEGLDVDSIMTGHYDHEFVPADLAGWRELALWAKDDRGMRWQNISLPELRGCLHVMSEDGVDPDSPEFRALIERPKPRVRSGRRRRGSAKADGAAEGRA</sequence>
<reference evidence="4" key="1">
    <citation type="submission" date="2016-10" db="EMBL/GenBank/DDBJ databases">
        <authorList>
            <person name="Varghese N."/>
            <person name="Submissions S."/>
        </authorList>
    </citation>
    <scope>NUCLEOTIDE SEQUENCE [LARGE SCALE GENOMIC DNA]</scope>
    <source>
        <strain evidence="4">DSM 22619</strain>
    </source>
</reference>
<keyword evidence="4" id="KW-1185">Reference proteome</keyword>
<dbReference type="SUPFAM" id="SSF56281">
    <property type="entry name" value="Metallo-hydrolase/oxidoreductase"/>
    <property type="match status" value="1"/>
</dbReference>
<evidence type="ECO:0000313" key="3">
    <source>
        <dbReference type="EMBL" id="SDC44588.1"/>
    </source>
</evidence>
<dbReference type="Pfam" id="PF00753">
    <property type="entry name" value="Lactamase_B"/>
    <property type="match status" value="1"/>
</dbReference>
<dbReference type="PANTHER" id="PTHR42951:SF22">
    <property type="entry name" value="METALLO BETA-LACTAMASE SUPERFAMILY LIPOPROTEIN"/>
    <property type="match status" value="1"/>
</dbReference>
<feature type="compositionally biased region" description="Basic residues" evidence="1">
    <location>
        <begin position="270"/>
        <end position="281"/>
    </location>
</feature>
<feature type="region of interest" description="Disordered" evidence="1">
    <location>
        <begin position="254"/>
        <end position="292"/>
    </location>
</feature>
<feature type="compositionally biased region" description="Basic and acidic residues" evidence="1">
    <location>
        <begin position="259"/>
        <end position="269"/>
    </location>
</feature>
<dbReference type="RefSeq" id="WP_090846908.1">
    <property type="nucleotide sequence ID" value="NZ_FMZL01000015.1"/>
</dbReference>
<gene>
    <name evidence="3" type="ORF">SAMN04487824_11534</name>
</gene>
<dbReference type="PANTHER" id="PTHR42951">
    <property type="entry name" value="METALLO-BETA-LACTAMASE DOMAIN-CONTAINING"/>
    <property type="match status" value="1"/>
</dbReference>
<dbReference type="InterPro" id="IPR050855">
    <property type="entry name" value="NDM-1-like"/>
</dbReference>
<dbReference type="STRING" id="604330.SAMN04489857_1315"/>
<evidence type="ECO:0000256" key="1">
    <source>
        <dbReference type="SAM" id="MobiDB-lite"/>
    </source>
</evidence>
<proteinExistence type="predicted"/>
<dbReference type="InterPro" id="IPR036866">
    <property type="entry name" value="RibonucZ/Hydroxyglut_hydro"/>
</dbReference>
<name>A0A1G6LMU1_9ACTN</name>
<dbReference type="AlphaFoldDB" id="A0A1G6LMU1"/>
<evidence type="ECO:0000313" key="4">
    <source>
        <dbReference type="Proteomes" id="UP000198528"/>
    </source>
</evidence>
<feature type="domain" description="Metallo-beta-lactamase" evidence="2">
    <location>
        <begin position="22"/>
        <end position="206"/>
    </location>
</feature>
<accession>A0A1G6LMU1</accession>
<evidence type="ECO:0000259" key="2">
    <source>
        <dbReference type="SMART" id="SM00849"/>
    </source>
</evidence>
<dbReference type="Gene3D" id="3.60.15.10">
    <property type="entry name" value="Ribonuclease Z/Hydroxyacylglutathione hydrolase-like"/>
    <property type="match status" value="1"/>
</dbReference>
<organism evidence="3 4">
    <name type="scientific">Parafannyhessea umbonata</name>
    <dbReference type="NCBI Taxonomy" id="604330"/>
    <lineage>
        <taxon>Bacteria</taxon>
        <taxon>Bacillati</taxon>
        <taxon>Actinomycetota</taxon>
        <taxon>Coriobacteriia</taxon>
        <taxon>Coriobacteriales</taxon>
        <taxon>Atopobiaceae</taxon>
        <taxon>Parafannyhessea</taxon>
    </lineage>
</organism>
<dbReference type="InterPro" id="IPR001279">
    <property type="entry name" value="Metallo-B-lactamas"/>
</dbReference>
<protein>
    <submittedName>
        <fullName evidence="3">Glyoxylase, beta-lactamase superfamily II</fullName>
    </submittedName>
</protein>
<dbReference type="SMART" id="SM00849">
    <property type="entry name" value="Lactamase_B"/>
    <property type="match status" value="1"/>
</dbReference>
<dbReference type="EMBL" id="FMZL01000015">
    <property type="protein sequence ID" value="SDC44588.1"/>
    <property type="molecule type" value="Genomic_DNA"/>
</dbReference>
<dbReference type="Proteomes" id="UP000198528">
    <property type="component" value="Unassembled WGS sequence"/>
</dbReference>